<evidence type="ECO:0000313" key="3">
    <source>
        <dbReference type="EMBL" id="MEJ5862935.1"/>
    </source>
</evidence>
<evidence type="ECO:0000256" key="1">
    <source>
        <dbReference type="SAM" id="MobiDB-lite"/>
    </source>
</evidence>
<gene>
    <name evidence="3" type="ORF">V7S98_06805</name>
</gene>
<proteinExistence type="predicted"/>
<organism evidence="3 4">
    <name type="scientific">Pseudomonas farsensis</name>
    <dbReference type="NCBI Taxonomy" id="2745492"/>
    <lineage>
        <taxon>Bacteria</taxon>
        <taxon>Pseudomonadati</taxon>
        <taxon>Pseudomonadota</taxon>
        <taxon>Gammaproteobacteria</taxon>
        <taxon>Pseudomonadales</taxon>
        <taxon>Pseudomonadaceae</taxon>
        <taxon>Pseudomonas</taxon>
    </lineage>
</organism>
<dbReference type="EMBL" id="JBBHLC010000011">
    <property type="protein sequence ID" value="MEJ5862935.1"/>
    <property type="molecule type" value="Genomic_DNA"/>
</dbReference>
<name>A0ABU8QQP3_9PSED</name>
<feature type="signal peptide" evidence="2">
    <location>
        <begin position="1"/>
        <end position="21"/>
    </location>
</feature>
<keyword evidence="2" id="KW-0732">Signal</keyword>
<feature type="region of interest" description="Disordered" evidence="1">
    <location>
        <begin position="51"/>
        <end position="70"/>
    </location>
</feature>
<keyword evidence="4" id="KW-1185">Reference proteome</keyword>
<feature type="chain" id="PRO_5045452498" evidence="2">
    <location>
        <begin position="22"/>
        <end position="155"/>
    </location>
</feature>
<reference evidence="3 4" key="1">
    <citation type="submission" date="2024-02" db="EMBL/GenBank/DDBJ databases">
        <title>Identification of pathogenicity and growth-promoting function of Pseudomonas putida variant.</title>
        <authorList>
            <person name="Sun J."/>
        </authorList>
    </citation>
    <scope>NUCLEOTIDE SEQUENCE [LARGE SCALE GENOMIC DNA]</scope>
    <source>
        <strain evidence="3 4">A03</strain>
    </source>
</reference>
<dbReference type="RefSeq" id="WP_339598697.1">
    <property type="nucleotide sequence ID" value="NZ_JBBHLC010000011.1"/>
</dbReference>
<dbReference type="InterPro" id="IPR028994">
    <property type="entry name" value="Integrin_alpha_N"/>
</dbReference>
<dbReference type="Proteomes" id="UP001380290">
    <property type="component" value="Unassembled WGS sequence"/>
</dbReference>
<accession>A0ABU8QQP3</accession>
<evidence type="ECO:0000256" key="2">
    <source>
        <dbReference type="SAM" id="SignalP"/>
    </source>
</evidence>
<comment type="caution">
    <text evidence="3">The sequence shown here is derived from an EMBL/GenBank/DDBJ whole genome shotgun (WGS) entry which is preliminary data.</text>
</comment>
<sequence length="155" mass="16945">MTHVQLALALCTGLLTPFASADYVEMPRSEQIKAFKAAGFTQEPTECELEEEGGYEPPSMQPRDINGDGRPDALITESSVYCYGNARTGFYLVSQQADGKWRQLASGEGEVNFLSTSGKDGWPDIEIAGPGFCRPVLRYDGEIFRPHERAGSGCE</sequence>
<evidence type="ECO:0000313" key="4">
    <source>
        <dbReference type="Proteomes" id="UP001380290"/>
    </source>
</evidence>
<dbReference type="SUPFAM" id="SSF69318">
    <property type="entry name" value="Integrin alpha N-terminal domain"/>
    <property type="match status" value="1"/>
</dbReference>
<protein>
    <submittedName>
        <fullName evidence="3">VCBS repeat-containing protein</fullName>
    </submittedName>
</protein>